<dbReference type="Proteomes" id="UP000827872">
    <property type="component" value="Linkage Group LG04"/>
</dbReference>
<name>A0ACB8FLG1_9SAUR</name>
<evidence type="ECO:0000313" key="1">
    <source>
        <dbReference type="EMBL" id="KAH8005874.1"/>
    </source>
</evidence>
<reference evidence="1" key="1">
    <citation type="submission" date="2021-08" db="EMBL/GenBank/DDBJ databases">
        <title>The first chromosome-level gecko genome reveals the dynamic sex chromosomes of Neotropical dwarf geckos (Sphaerodactylidae: Sphaerodactylus).</title>
        <authorList>
            <person name="Pinto B.J."/>
            <person name="Keating S.E."/>
            <person name="Gamble T."/>
        </authorList>
    </citation>
    <scope>NUCLEOTIDE SEQUENCE</scope>
    <source>
        <strain evidence="1">TG3544</strain>
    </source>
</reference>
<keyword evidence="2" id="KW-1185">Reference proteome</keyword>
<dbReference type="EMBL" id="CM037617">
    <property type="protein sequence ID" value="KAH8005874.1"/>
    <property type="molecule type" value="Genomic_DNA"/>
</dbReference>
<gene>
    <name evidence="1" type="ORF">K3G42_031394</name>
</gene>
<evidence type="ECO:0000313" key="2">
    <source>
        <dbReference type="Proteomes" id="UP000827872"/>
    </source>
</evidence>
<comment type="caution">
    <text evidence="1">The sequence shown here is derived from an EMBL/GenBank/DDBJ whole genome shotgun (WGS) entry which is preliminary data.</text>
</comment>
<accession>A0ACB8FLG1</accession>
<sequence length="131" mass="14964">MPVGLRNFQTEPAPRCGTRRRGQFVIDLVRAFMKHLPPFSLQLFCLAKDHTAFPPLLLETDWRQRIRQQEGMGKEHSRNAFMLECSFAGFRTSPSVHVPTQGQCWEDSSLAKTSLERPAHPCSGPEVFSFF</sequence>
<protein>
    <submittedName>
        <fullName evidence="1">Uncharacterized protein</fullName>
    </submittedName>
</protein>
<proteinExistence type="predicted"/>
<organism evidence="1 2">
    <name type="scientific">Sphaerodactylus townsendi</name>
    <dbReference type="NCBI Taxonomy" id="933632"/>
    <lineage>
        <taxon>Eukaryota</taxon>
        <taxon>Metazoa</taxon>
        <taxon>Chordata</taxon>
        <taxon>Craniata</taxon>
        <taxon>Vertebrata</taxon>
        <taxon>Euteleostomi</taxon>
        <taxon>Lepidosauria</taxon>
        <taxon>Squamata</taxon>
        <taxon>Bifurcata</taxon>
        <taxon>Gekkota</taxon>
        <taxon>Sphaerodactylidae</taxon>
        <taxon>Sphaerodactylus</taxon>
    </lineage>
</organism>